<dbReference type="EnsemblPlants" id="KQJ82757">
    <property type="protein sequence ID" value="KQJ82757"/>
    <property type="gene ID" value="BRADI_5g10840v3"/>
</dbReference>
<evidence type="ECO:0000256" key="1">
    <source>
        <dbReference type="ARBA" id="ARBA00022723"/>
    </source>
</evidence>
<evidence type="ECO:0000256" key="2">
    <source>
        <dbReference type="ARBA" id="ARBA00022771"/>
    </source>
</evidence>
<dbReference type="OMA" id="TEDVGCH"/>
<keyword evidence="2 4" id="KW-0863">Zinc-finger</keyword>
<evidence type="ECO:0000313" key="8">
    <source>
        <dbReference type="EnsemblPlants" id="KQJ82757"/>
    </source>
</evidence>
<keyword evidence="3" id="KW-0862">Zinc</keyword>
<gene>
    <name evidence="7" type="ORF">BRADI_5g10840v3</name>
</gene>
<keyword evidence="9" id="KW-1185">Reference proteome</keyword>
<dbReference type="HOGENOM" id="CLU_2100256_0_0_1"/>
<sequence>MVSWPNNSIDPGSMQLDGIERPPPRPKVLDDPEFKGFGITEDVGCHHGLFARRTVSYEGTNIGRRFFACGAPEEQGGDCGFREWVDPEWPPIMKRSLAQLWGERIEKYRLIRLWSKRRTCV</sequence>
<feature type="domain" description="GRF-type" evidence="6">
    <location>
        <begin position="45"/>
        <end position="88"/>
    </location>
</feature>
<dbReference type="InterPro" id="IPR010666">
    <property type="entry name" value="Znf_GRF"/>
</dbReference>
<feature type="compositionally biased region" description="Basic and acidic residues" evidence="5">
    <location>
        <begin position="18"/>
        <end position="27"/>
    </location>
</feature>
<reference evidence="7" key="2">
    <citation type="submission" date="2017-06" db="EMBL/GenBank/DDBJ databases">
        <title>WGS assembly of Brachypodium distachyon.</title>
        <authorList>
            <consortium name="The International Brachypodium Initiative"/>
            <person name="Lucas S."/>
            <person name="Harmon-Smith M."/>
            <person name="Lail K."/>
            <person name="Tice H."/>
            <person name="Grimwood J."/>
            <person name="Bruce D."/>
            <person name="Barry K."/>
            <person name="Shu S."/>
            <person name="Lindquist E."/>
            <person name="Wang M."/>
            <person name="Pitluck S."/>
            <person name="Vogel J.P."/>
            <person name="Garvin D.F."/>
            <person name="Mockler T.C."/>
            <person name="Schmutz J."/>
            <person name="Rokhsar D."/>
            <person name="Bevan M.W."/>
        </authorList>
    </citation>
    <scope>NUCLEOTIDE SEQUENCE</scope>
    <source>
        <strain evidence="7">Bd21</strain>
    </source>
</reference>
<proteinExistence type="predicted"/>
<dbReference type="OrthoDB" id="696051at2759"/>
<dbReference type="STRING" id="15368.I1IY05"/>
<evidence type="ECO:0000256" key="5">
    <source>
        <dbReference type="SAM" id="MobiDB-lite"/>
    </source>
</evidence>
<evidence type="ECO:0000313" key="7">
    <source>
        <dbReference type="EMBL" id="KQJ82757.1"/>
    </source>
</evidence>
<dbReference type="Pfam" id="PF06839">
    <property type="entry name" value="Zn_ribbon_GRF"/>
    <property type="match status" value="1"/>
</dbReference>
<evidence type="ECO:0000313" key="9">
    <source>
        <dbReference type="Proteomes" id="UP000008810"/>
    </source>
</evidence>
<evidence type="ECO:0000256" key="3">
    <source>
        <dbReference type="ARBA" id="ARBA00022833"/>
    </source>
</evidence>
<feature type="region of interest" description="Disordered" evidence="5">
    <location>
        <begin position="1"/>
        <end position="27"/>
    </location>
</feature>
<reference evidence="8" key="3">
    <citation type="submission" date="2018-08" db="UniProtKB">
        <authorList>
            <consortium name="EnsemblPlants"/>
        </authorList>
    </citation>
    <scope>IDENTIFICATION</scope>
    <source>
        <strain evidence="8">cv. Bd21</strain>
    </source>
</reference>
<evidence type="ECO:0000259" key="6">
    <source>
        <dbReference type="PROSITE" id="PS51999"/>
    </source>
</evidence>
<dbReference type="AlphaFoldDB" id="I1IY05"/>
<dbReference type="PANTHER" id="PTHR35163:SF12">
    <property type="entry name" value="OS05G0134500 PROTEIN"/>
    <property type="match status" value="1"/>
</dbReference>
<dbReference type="Gramene" id="KQJ82757">
    <property type="protein sequence ID" value="KQJ82757"/>
    <property type="gene ID" value="BRADI_5g10840v3"/>
</dbReference>
<dbReference type="GO" id="GO:0008270">
    <property type="term" value="F:zinc ion binding"/>
    <property type="evidence" value="ECO:0007669"/>
    <property type="project" value="UniProtKB-KW"/>
</dbReference>
<feature type="compositionally biased region" description="Polar residues" evidence="5">
    <location>
        <begin position="1"/>
        <end position="10"/>
    </location>
</feature>
<name>I1IY05_BRADI</name>
<organism evidence="8">
    <name type="scientific">Brachypodium distachyon</name>
    <name type="common">Purple false brome</name>
    <name type="synonym">Trachynia distachya</name>
    <dbReference type="NCBI Taxonomy" id="15368"/>
    <lineage>
        <taxon>Eukaryota</taxon>
        <taxon>Viridiplantae</taxon>
        <taxon>Streptophyta</taxon>
        <taxon>Embryophyta</taxon>
        <taxon>Tracheophyta</taxon>
        <taxon>Spermatophyta</taxon>
        <taxon>Magnoliopsida</taxon>
        <taxon>Liliopsida</taxon>
        <taxon>Poales</taxon>
        <taxon>Poaceae</taxon>
        <taxon>BOP clade</taxon>
        <taxon>Pooideae</taxon>
        <taxon>Stipodae</taxon>
        <taxon>Brachypodieae</taxon>
        <taxon>Brachypodium</taxon>
    </lineage>
</organism>
<dbReference type="PANTHER" id="PTHR35163">
    <property type="entry name" value="OS02G0467300 PROTEIN"/>
    <property type="match status" value="1"/>
</dbReference>
<reference evidence="7 8" key="1">
    <citation type="journal article" date="2010" name="Nature">
        <title>Genome sequencing and analysis of the model grass Brachypodium distachyon.</title>
        <authorList>
            <consortium name="International Brachypodium Initiative"/>
        </authorList>
    </citation>
    <scope>NUCLEOTIDE SEQUENCE [LARGE SCALE GENOMIC DNA]</scope>
    <source>
        <strain evidence="7 8">Bd21</strain>
    </source>
</reference>
<accession>I1IY05</accession>
<dbReference type="Proteomes" id="UP000008810">
    <property type="component" value="Chromosome 5"/>
</dbReference>
<keyword evidence="1" id="KW-0479">Metal-binding</keyword>
<protein>
    <recommendedName>
        <fullName evidence="6">GRF-type domain-containing protein</fullName>
    </recommendedName>
</protein>
<dbReference type="InParanoid" id="I1IY05"/>
<evidence type="ECO:0000256" key="4">
    <source>
        <dbReference type="PROSITE-ProRule" id="PRU01343"/>
    </source>
</evidence>
<dbReference type="PROSITE" id="PS51999">
    <property type="entry name" value="ZF_GRF"/>
    <property type="match status" value="1"/>
</dbReference>
<dbReference type="EMBL" id="CM000884">
    <property type="protein sequence ID" value="KQJ82757.1"/>
    <property type="molecule type" value="Genomic_DNA"/>
</dbReference>